<name>A0AAF0TMD5_SOLVR</name>
<sequence length="111" mass="11885">ADLSARLVGITDLLGDSPFGVVHRRLALAFSIVVLYVIGRPTTSQNYSVKCRLLLSSPFLSCSFKASRTGTKGGVRPFGESPSMLGDAQASASSFFSAFMFLFAPKCPCFH</sequence>
<evidence type="ECO:0000313" key="1">
    <source>
        <dbReference type="EMBL" id="WMV24684.1"/>
    </source>
</evidence>
<gene>
    <name evidence="1" type="ORF">MTR67_018069</name>
</gene>
<protein>
    <submittedName>
        <fullName evidence="1">Uncharacterized protein</fullName>
    </submittedName>
</protein>
<dbReference type="Proteomes" id="UP001234989">
    <property type="component" value="Chromosome 4"/>
</dbReference>
<proteinExistence type="predicted"/>
<reference evidence="1" key="1">
    <citation type="submission" date="2023-08" db="EMBL/GenBank/DDBJ databases">
        <title>A de novo genome assembly of Solanum verrucosum Schlechtendal, a Mexican diploid species geographically isolated from the other diploid A-genome species in potato relatives.</title>
        <authorList>
            <person name="Hosaka K."/>
        </authorList>
    </citation>
    <scope>NUCLEOTIDE SEQUENCE</scope>
    <source>
        <tissue evidence="1">Young leaves</tissue>
    </source>
</reference>
<keyword evidence="2" id="KW-1185">Reference proteome</keyword>
<feature type="non-terminal residue" evidence="1">
    <location>
        <position position="1"/>
    </location>
</feature>
<dbReference type="EMBL" id="CP133615">
    <property type="protein sequence ID" value="WMV24684.1"/>
    <property type="molecule type" value="Genomic_DNA"/>
</dbReference>
<accession>A0AAF0TMD5</accession>
<organism evidence="1 2">
    <name type="scientific">Solanum verrucosum</name>
    <dbReference type="NCBI Taxonomy" id="315347"/>
    <lineage>
        <taxon>Eukaryota</taxon>
        <taxon>Viridiplantae</taxon>
        <taxon>Streptophyta</taxon>
        <taxon>Embryophyta</taxon>
        <taxon>Tracheophyta</taxon>
        <taxon>Spermatophyta</taxon>
        <taxon>Magnoliopsida</taxon>
        <taxon>eudicotyledons</taxon>
        <taxon>Gunneridae</taxon>
        <taxon>Pentapetalae</taxon>
        <taxon>asterids</taxon>
        <taxon>lamiids</taxon>
        <taxon>Solanales</taxon>
        <taxon>Solanaceae</taxon>
        <taxon>Solanoideae</taxon>
        <taxon>Solaneae</taxon>
        <taxon>Solanum</taxon>
    </lineage>
</organism>
<evidence type="ECO:0000313" key="2">
    <source>
        <dbReference type="Proteomes" id="UP001234989"/>
    </source>
</evidence>
<dbReference type="AlphaFoldDB" id="A0AAF0TMD5"/>